<feature type="region of interest" description="Disordered" evidence="1">
    <location>
        <begin position="1"/>
        <end position="27"/>
    </location>
</feature>
<evidence type="ECO:0000256" key="1">
    <source>
        <dbReference type="SAM" id="MobiDB-lite"/>
    </source>
</evidence>
<feature type="compositionally biased region" description="Basic and acidic residues" evidence="1">
    <location>
        <begin position="45"/>
        <end position="82"/>
    </location>
</feature>
<dbReference type="EMBL" id="CP072133">
    <property type="protein sequence ID" value="QTH71066.1"/>
    <property type="molecule type" value="Genomic_DNA"/>
</dbReference>
<dbReference type="KEGG" id="pxi:J5O05_14585"/>
<feature type="region of interest" description="Disordered" evidence="1">
    <location>
        <begin position="45"/>
        <end position="93"/>
    </location>
</feature>
<reference evidence="2" key="1">
    <citation type="submission" date="2021-03" db="EMBL/GenBank/DDBJ databases">
        <title>Complete Genome of Pseudoalteromonas xiamenensis STKMTI.2, a new potential marine bacterium producing anti-Vibrio compounds.</title>
        <authorList>
            <person name="Handayani D.P."/>
            <person name="Isnansetyo A."/>
            <person name="Istiqomah I."/>
            <person name="Jumina J."/>
        </authorList>
    </citation>
    <scope>NUCLEOTIDE SEQUENCE</scope>
    <source>
        <strain evidence="2">STKMTI.2</strain>
    </source>
</reference>
<evidence type="ECO:0000313" key="3">
    <source>
        <dbReference type="Proteomes" id="UP000664904"/>
    </source>
</evidence>
<feature type="region of interest" description="Disordered" evidence="1">
    <location>
        <begin position="190"/>
        <end position="237"/>
    </location>
</feature>
<proteinExistence type="predicted"/>
<gene>
    <name evidence="2" type="ORF">J5O05_14585</name>
</gene>
<name>A0A975HKI7_9GAMM</name>
<feature type="compositionally biased region" description="Polar residues" evidence="1">
    <location>
        <begin position="1"/>
        <end position="19"/>
    </location>
</feature>
<evidence type="ECO:0000313" key="2">
    <source>
        <dbReference type="EMBL" id="QTH71066.1"/>
    </source>
</evidence>
<dbReference type="AlphaFoldDB" id="A0A975HKI7"/>
<sequence length="263" mass="29032">MFSITTAVASNPKQDNQKSFMDEDLSSEKGDVFAEELAFAEEKVDNRQFQRDKKIADTEVTDKTSDKSAKTTGTEIDKRNLSEADETVDDDLLLEQHDVKVDFESKEESDSINESESANDFLTFLQSSLATVTTLKSATYKCEEDTLDEQSSNDANELIGQATSLGTHDSLDETVAQTQSLDKQAEAIASEVSNKKSADNQSEVKATNLDELVSKMEKSDKQETLSIASSNKDSQPQIKFAQLLNNEQAKEEANTKAIETQSK</sequence>
<feature type="compositionally biased region" description="Acidic residues" evidence="1">
    <location>
        <begin position="83"/>
        <end position="93"/>
    </location>
</feature>
<protein>
    <submittedName>
        <fullName evidence="2">Uncharacterized protein</fullName>
    </submittedName>
</protein>
<organism evidence="2 3">
    <name type="scientific">Pseudoalteromonas xiamenensis</name>
    <dbReference type="NCBI Taxonomy" id="882626"/>
    <lineage>
        <taxon>Bacteria</taxon>
        <taxon>Pseudomonadati</taxon>
        <taxon>Pseudomonadota</taxon>
        <taxon>Gammaproteobacteria</taxon>
        <taxon>Alteromonadales</taxon>
        <taxon>Pseudoalteromonadaceae</taxon>
        <taxon>Pseudoalteromonas</taxon>
    </lineage>
</organism>
<dbReference type="RefSeq" id="WP_208842708.1">
    <property type="nucleotide sequence ID" value="NZ_CP072133.1"/>
</dbReference>
<feature type="compositionally biased region" description="Polar residues" evidence="1">
    <location>
        <begin position="224"/>
        <end position="237"/>
    </location>
</feature>
<feature type="compositionally biased region" description="Basic and acidic residues" evidence="1">
    <location>
        <begin position="212"/>
        <end position="223"/>
    </location>
</feature>
<keyword evidence="3" id="KW-1185">Reference proteome</keyword>
<dbReference type="Proteomes" id="UP000664904">
    <property type="component" value="Chromosome"/>
</dbReference>
<accession>A0A975HKI7</accession>